<evidence type="ECO:0000256" key="4">
    <source>
        <dbReference type="ARBA" id="ARBA00023128"/>
    </source>
</evidence>
<evidence type="ECO:0000313" key="8">
    <source>
        <dbReference type="EMBL" id="OJD28477.1"/>
    </source>
</evidence>
<comment type="similarity">
    <text evidence="2">Belongs to the mitochondrion-specific ribosomal protein mL43 family.</text>
</comment>
<organism evidence="8 9">
    <name type="scientific">Blastomyces percursus</name>
    <dbReference type="NCBI Taxonomy" id="1658174"/>
    <lineage>
        <taxon>Eukaryota</taxon>
        <taxon>Fungi</taxon>
        <taxon>Dikarya</taxon>
        <taxon>Ascomycota</taxon>
        <taxon>Pezizomycotina</taxon>
        <taxon>Eurotiomycetes</taxon>
        <taxon>Eurotiomycetidae</taxon>
        <taxon>Onygenales</taxon>
        <taxon>Ajellomycetaceae</taxon>
        <taxon>Blastomyces</taxon>
    </lineage>
</organism>
<dbReference type="Gene3D" id="3.40.30.10">
    <property type="entry name" value="Glutaredoxin"/>
    <property type="match status" value="1"/>
</dbReference>
<reference evidence="8 9" key="1">
    <citation type="submission" date="2015-08" db="EMBL/GenBank/DDBJ databases">
        <title>Emmonsia species relationships and genome sequence.</title>
        <authorList>
            <person name="Cuomo C.A."/>
            <person name="Schwartz I.S."/>
            <person name="Kenyon C."/>
            <person name="De Hoog G.S."/>
            <person name="Govender N.P."/>
            <person name="Botha A."/>
            <person name="Moreno L."/>
            <person name="De Vries M."/>
            <person name="Munoz J.F."/>
            <person name="Stielow J.B."/>
        </authorList>
    </citation>
    <scope>NUCLEOTIDE SEQUENCE [LARGE SCALE GENOMIC DNA]</scope>
    <source>
        <strain evidence="8 9">EI222</strain>
    </source>
</reference>
<dbReference type="GO" id="GO:0032543">
    <property type="term" value="P:mitochondrial translation"/>
    <property type="evidence" value="ECO:0007669"/>
    <property type="project" value="InterPro"/>
</dbReference>
<keyword evidence="4" id="KW-0496">Mitochondrion</keyword>
<dbReference type="GO" id="GO:0003735">
    <property type="term" value="F:structural constituent of ribosome"/>
    <property type="evidence" value="ECO:0007669"/>
    <property type="project" value="InterPro"/>
</dbReference>
<feature type="domain" description="Ribosomal protein/NADH dehydrogenase" evidence="7">
    <location>
        <begin position="32"/>
        <end position="105"/>
    </location>
</feature>
<dbReference type="SUPFAM" id="SSF52833">
    <property type="entry name" value="Thioredoxin-like"/>
    <property type="match status" value="1"/>
</dbReference>
<dbReference type="EMBL" id="LGTZ01000006">
    <property type="protein sequence ID" value="OJD28477.1"/>
    <property type="molecule type" value="Genomic_DNA"/>
</dbReference>
<dbReference type="OrthoDB" id="88at2759"/>
<protein>
    <recommendedName>
        <fullName evidence="6">Large ribosomal subunit protein mL43</fullName>
    </recommendedName>
</protein>
<gene>
    <name evidence="8" type="ORF">ACJ73_00108</name>
</gene>
<keyword evidence="9" id="KW-1185">Reference proteome</keyword>
<comment type="subcellular location">
    <subcellularLocation>
        <location evidence="1">Mitochondrion</location>
    </subcellularLocation>
</comment>
<name>A0A1J9RLK3_9EURO</name>
<dbReference type="STRING" id="1658174.A0A1J9RLK3"/>
<comment type="caution">
    <text evidence="8">The sequence shown here is derived from an EMBL/GenBank/DDBJ whole genome shotgun (WGS) entry which is preliminary data.</text>
</comment>
<evidence type="ECO:0000259" key="7">
    <source>
        <dbReference type="SMART" id="SM00916"/>
    </source>
</evidence>
<dbReference type="GO" id="GO:0005762">
    <property type="term" value="C:mitochondrial large ribosomal subunit"/>
    <property type="evidence" value="ECO:0007669"/>
    <property type="project" value="TreeGrafter"/>
</dbReference>
<dbReference type="FunFam" id="3.40.30.10:FF:000173">
    <property type="entry name" value="Mitochondrial 54S ribosomal protein"/>
    <property type="match status" value="1"/>
</dbReference>
<dbReference type="SMART" id="SM00916">
    <property type="entry name" value="L51_S25_CI-B8"/>
    <property type="match status" value="1"/>
</dbReference>
<dbReference type="AlphaFoldDB" id="A0A1J9RLK3"/>
<evidence type="ECO:0000256" key="6">
    <source>
        <dbReference type="ARBA" id="ARBA00035188"/>
    </source>
</evidence>
<dbReference type="Pfam" id="PF05047">
    <property type="entry name" value="L51_S25_CI-B8"/>
    <property type="match status" value="1"/>
</dbReference>
<dbReference type="InterPro" id="IPR039927">
    <property type="entry name" value="Ribosomal_mL43"/>
</dbReference>
<dbReference type="InterPro" id="IPR007741">
    <property type="entry name" value="Ribosomal_mL43/mS25/NADH_DH"/>
</dbReference>
<sequence length="137" mass="15357">MPIQGIRTVATSRNGVGAFILQCKRLDFHYCDWAGSSRGMNAFLKYTLPSFAAANPQIEIRVSPRPKKHPVIKGHYINGREKSVCVRNLEKEQILAKALLLKEASGEKLKRVRKPVSSLNESVRGIWSPYHGDVKTV</sequence>
<dbReference type="PANTHER" id="PTHR21396">
    <property type="entry name" value="39S RIBOSOMAL PROTEIN L43"/>
    <property type="match status" value="1"/>
</dbReference>
<dbReference type="VEuPathDB" id="FungiDB:ACJ73_00108"/>
<evidence type="ECO:0000256" key="1">
    <source>
        <dbReference type="ARBA" id="ARBA00004173"/>
    </source>
</evidence>
<evidence type="ECO:0000313" key="9">
    <source>
        <dbReference type="Proteomes" id="UP000242791"/>
    </source>
</evidence>
<evidence type="ECO:0000256" key="2">
    <source>
        <dbReference type="ARBA" id="ARBA00006073"/>
    </source>
</evidence>
<keyword evidence="5" id="KW-0687">Ribonucleoprotein</keyword>
<keyword evidence="3" id="KW-0689">Ribosomal protein</keyword>
<proteinExistence type="inferred from homology"/>
<evidence type="ECO:0000256" key="5">
    <source>
        <dbReference type="ARBA" id="ARBA00023274"/>
    </source>
</evidence>
<dbReference type="InterPro" id="IPR036249">
    <property type="entry name" value="Thioredoxin-like_sf"/>
</dbReference>
<accession>A0A1J9RLK3</accession>
<dbReference type="PANTHER" id="PTHR21396:SF2">
    <property type="entry name" value="LARGE RIBOSOMAL SUBUNIT PROTEIN ML43"/>
    <property type="match status" value="1"/>
</dbReference>
<evidence type="ECO:0000256" key="3">
    <source>
        <dbReference type="ARBA" id="ARBA00022980"/>
    </source>
</evidence>
<dbReference type="Proteomes" id="UP000242791">
    <property type="component" value="Unassembled WGS sequence"/>
</dbReference>